<protein>
    <submittedName>
        <fullName evidence="1">Uncharacterized protein</fullName>
    </submittedName>
</protein>
<comment type="caution">
    <text evidence="1">The sequence shown here is derived from an EMBL/GenBank/DDBJ whole genome shotgun (WGS) entry which is preliminary data.</text>
</comment>
<keyword evidence="2" id="KW-1185">Reference proteome</keyword>
<reference evidence="1" key="1">
    <citation type="journal article" date="2023" name="Plant J.">
        <title>Genome sequences and population genomics provide insights into the demographic history, inbreeding, and mutation load of two 'living fossil' tree species of Dipteronia.</title>
        <authorList>
            <person name="Feng Y."/>
            <person name="Comes H.P."/>
            <person name="Chen J."/>
            <person name="Zhu S."/>
            <person name="Lu R."/>
            <person name="Zhang X."/>
            <person name="Li P."/>
            <person name="Qiu J."/>
            <person name="Olsen K.M."/>
            <person name="Qiu Y."/>
        </authorList>
    </citation>
    <scope>NUCLEOTIDE SEQUENCE</scope>
    <source>
        <strain evidence="1">NBL</strain>
    </source>
</reference>
<proteinExistence type="predicted"/>
<dbReference type="EMBL" id="JANJYJ010000010">
    <property type="protein sequence ID" value="KAK3184114.1"/>
    <property type="molecule type" value="Genomic_DNA"/>
</dbReference>
<evidence type="ECO:0000313" key="2">
    <source>
        <dbReference type="Proteomes" id="UP001281410"/>
    </source>
</evidence>
<organism evidence="1 2">
    <name type="scientific">Dipteronia sinensis</name>
    <dbReference type="NCBI Taxonomy" id="43782"/>
    <lineage>
        <taxon>Eukaryota</taxon>
        <taxon>Viridiplantae</taxon>
        <taxon>Streptophyta</taxon>
        <taxon>Embryophyta</taxon>
        <taxon>Tracheophyta</taxon>
        <taxon>Spermatophyta</taxon>
        <taxon>Magnoliopsida</taxon>
        <taxon>eudicotyledons</taxon>
        <taxon>Gunneridae</taxon>
        <taxon>Pentapetalae</taxon>
        <taxon>rosids</taxon>
        <taxon>malvids</taxon>
        <taxon>Sapindales</taxon>
        <taxon>Sapindaceae</taxon>
        <taxon>Hippocastanoideae</taxon>
        <taxon>Acereae</taxon>
        <taxon>Dipteronia</taxon>
    </lineage>
</organism>
<gene>
    <name evidence="1" type="ORF">Dsin_031400</name>
</gene>
<name>A0AAE0DSB3_9ROSI</name>
<dbReference type="Proteomes" id="UP001281410">
    <property type="component" value="Unassembled WGS sequence"/>
</dbReference>
<sequence>MAGLGDGEKCEEDFGGGARGIASGDDVELGPGILGIIFELKFQENEDIINSPSVVAAYRKIDSLAEKNQPDSASVLMIIEAWSPDLHGFKGKDVSKRAISRPFAIAIKAARLYTAWLRYRSVGLKSRIPTIQECLLSSARSQRQIVNRVNVRLNGNGTGKSAIVNYYRRLGTYSVYCLPE</sequence>
<accession>A0AAE0DSB3</accession>
<evidence type="ECO:0000313" key="1">
    <source>
        <dbReference type="EMBL" id="KAK3184114.1"/>
    </source>
</evidence>
<dbReference type="AlphaFoldDB" id="A0AAE0DSB3"/>